<evidence type="ECO:0000313" key="2">
    <source>
        <dbReference type="Proteomes" id="UP000824120"/>
    </source>
</evidence>
<organism evidence="1 2">
    <name type="scientific">Solanum commersonii</name>
    <name type="common">Commerson's wild potato</name>
    <name type="synonym">Commerson's nightshade</name>
    <dbReference type="NCBI Taxonomy" id="4109"/>
    <lineage>
        <taxon>Eukaryota</taxon>
        <taxon>Viridiplantae</taxon>
        <taxon>Streptophyta</taxon>
        <taxon>Embryophyta</taxon>
        <taxon>Tracheophyta</taxon>
        <taxon>Spermatophyta</taxon>
        <taxon>Magnoliopsida</taxon>
        <taxon>eudicotyledons</taxon>
        <taxon>Gunneridae</taxon>
        <taxon>Pentapetalae</taxon>
        <taxon>asterids</taxon>
        <taxon>lamiids</taxon>
        <taxon>Solanales</taxon>
        <taxon>Solanaceae</taxon>
        <taxon>Solanoideae</taxon>
        <taxon>Solaneae</taxon>
        <taxon>Solanum</taxon>
    </lineage>
</organism>
<dbReference type="Proteomes" id="UP000824120">
    <property type="component" value="Chromosome 11"/>
</dbReference>
<evidence type="ECO:0000313" key="1">
    <source>
        <dbReference type="EMBL" id="KAG5574697.1"/>
    </source>
</evidence>
<gene>
    <name evidence="1" type="ORF">H5410_054831</name>
</gene>
<reference evidence="1 2" key="1">
    <citation type="submission" date="2020-09" db="EMBL/GenBank/DDBJ databases">
        <title>De no assembly of potato wild relative species, Solanum commersonii.</title>
        <authorList>
            <person name="Cho K."/>
        </authorList>
    </citation>
    <scope>NUCLEOTIDE SEQUENCE [LARGE SCALE GENOMIC DNA]</scope>
    <source>
        <strain evidence="1">LZ3.2</strain>
        <tissue evidence="1">Leaf</tissue>
    </source>
</reference>
<comment type="caution">
    <text evidence="1">The sequence shown here is derived from an EMBL/GenBank/DDBJ whole genome shotgun (WGS) entry which is preliminary data.</text>
</comment>
<proteinExistence type="predicted"/>
<keyword evidence="2" id="KW-1185">Reference proteome</keyword>
<accession>A0A9J5WFZ2</accession>
<name>A0A9J5WFZ2_SOLCO</name>
<sequence length="92" mass="10526">MKGEEENISDAFRWASDRNGTIGSERIGPELERDDLTGLLIGAGMNRTGTNGMEAQFRSVPLYTRIESGRTGMDRIRTEWDKRDDTYSYFKK</sequence>
<dbReference type="AlphaFoldDB" id="A0A9J5WFZ2"/>
<protein>
    <submittedName>
        <fullName evidence="1">Uncharacterized protein</fullName>
    </submittedName>
</protein>
<dbReference type="EMBL" id="JACXVP010000011">
    <property type="protein sequence ID" value="KAG5574697.1"/>
    <property type="molecule type" value="Genomic_DNA"/>
</dbReference>